<dbReference type="RefSeq" id="XP_060418545.1">
    <property type="nucleotide sequence ID" value="XM_060552690.1"/>
</dbReference>
<gene>
    <name evidence="2" type="ORF">LY79DRAFT_355976</name>
</gene>
<protein>
    <submittedName>
        <fullName evidence="2">Uncharacterized protein</fullName>
    </submittedName>
</protein>
<organism evidence="2 3">
    <name type="scientific">Colletotrichum navitas</name>
    <dbReference type="NCBI Taxonomy" id="681940"/>
    <lineage>
        <taxon>Eukaryota</taxon>
        <taxon>Fungi</taxon>
        <taxon>Dikarya</taxon>
        <taxon>Ascomycota</taxon>
        <taxon>Pezizomycotina</taxon>
        <taxon>Sordariomycetes</taxon>
        <taxon>Hypocreomycetidae</taxon>
        <taxon>Glomerellales</taxon>
        <taxon>Glomerellaceae</taxon>
        <taxon>Colletotrichum</taxon>
        <taxon>Colletotrichum graminicola species complex</taxon>
    </lineage>
</organism>
<keyword evidence="3" id="KW-1185">Reference proteome</keyword>
<sequence>MREYDGQNPSSDRLDRIGARTAASEHDSLSLRPHLCTFSGRVILPCNHLVLLVWHSDDQQKKDTFSPQPPPKSILISVTRVPGSIHMRSGNPPIPPGASSTSAAHSACLRPVPTSSQVQRQRPGQRLAAKGCRQEERGPSLIRRSPSPLPDHQQGRQPRHWIQRAILNDIVRRVTRPPPCFFSSSLHTRPTTAPCRSHGPSCDAVCLGGRMHSGKKKRKGKRASGAIAKSLSFRASCLTDGGCPRQNS</sequence>
<dbReference type="AlphaFoldDB" id="A0AAD8Q852"/>
<reference evidence="2" key="1">
    <citation type="submission" date="2021-06" db="EMBL/GenBank/DDBJ databases">
        <title>Comparative genomics, transcriptomics and evolutionary studies reveal genomic signatures of adaptation to plant cell wall in hemibiotrophic fungi.</title>
        <authorList>
            <consortium name="DOE Joint Genome Institute"/>
            <person name="Baroncelli R."/>
            <person name="Diaz J.F."/>
            <person name="Benocci T."/>
            <person name="Peng M."/>
            <person name="Battaglia E."/>
            <person name="Haridas S."/>
            <person name="Andreopoulos W."/>
            <person name="Labutti K."/>
            <person name="Pangilinan J."/>
            <person name="Floch G.L."/>
            <person name="Makela M.R."/>
            <person name="Henrissat B."/>
            <person name="Grigoriev I.V."/>
            <person name="Crouch J.A."/>
            <person name="De Vries R.P."/>
            <person name="Sukno S.A."/>
            <person name="Thon M.R."/>
        </authorList>
    </citation>
    <scope>NUCLEOTIDE SEQUENCE</scope>
    <source>
        <strain evidence="2">CBS 125086</strain>
    </source>
</reference>
<feature type="region of interest" description="Disordered" evidence="1">
    <location>
        <begin position="114"/>
        <end position="158"/>
    </location>
</feature>
<dbReference type="GeneID" id="85436930"/>
<evidence type="ECO:0000256" key="1">
    <source>
        <dbReference type="SAM" id="MobiDB-lite"/>
    </source>
</evidence>
<comment type="caution">
    <text evidence="2">The sequence shown here is derived from an EMBL/GenBank/DDBJ whole genome shotgun (WGS) entry which is preliminary data.</text>
</comment>
<evidence type="ECO:0000313" key="3">
    <source>
        <dbReference type="Proteomes" id="UP001230504"/>
    </source>
</evidence>
<evidence type="ECO:0000313" key="2">
    <source>
        <dbReference type="EMBL" id="KAK1597773.1"/>
    </source>
</evidence>
<proteinExistence type="predicted"/>
<dbReference type="EMBL" id="JAHLJV010000007">
    <property type="protein sequence ID" value="KAK1597773.1"/>
    <property type="molecule type" value="Genomic_DNA"/>
</dbReference>
<dbReference type="Proteomes" id="UP001230504">
    <property type="component" value="Unassembled WGS sequence"/>
</dbReference>
<accession>A0AAD8Q852</accession>
<name>A0AAD8Q852_9PEZI</name>